<reference evidence="1" key="1">
    <citation type="submission" date="2015-07" db="EMBL/GenBank/DDBJ databases">
        <title>MeaNS - Measles Nucleotide Surveillance Program.</title>
        <authorList>
            <person name="Tran T."/>
            <person name="Druce J."/>
        </authorList>
    </citation>
    <scope>NUCLEOTIDE SEQUENCE</scope>
    <source>
        <strain evidence="1">UCB-OBI-ISO-001</strain>
        <tissue evidence="1">Gonad</tissue>
    </source>
</reference>
<sequence>MGYQLELLVYAVSPAYMPACVLPDSRLHIVYLPCWMDSHYNFSKQILASTRRTIF</sequence>
<protein>
    <submittedName>
        <fullName evidence="1">Uncharacterized protein</fullName>
    </submittedName>
</protein>
<dbReference type="EMBL" id="KQ416128">
    <property type="protein sequence ID" value="KOF98552.1"/>
    <property type="molecule type" value="Genomic_DNA"/>
</dbReference>
<accession>A0A0L8IAT0</accession>
<proteinExistence type="predicted"/>
<evidence type="ECO:0000313" key="1">
    <source>
        <dbReference type="EMBL" id="KOF98552.1"/>
    </source>
</evidence>
<name>A0A0L8IAT0_OCTBM</name>
<organism evidence="1">
    <name type="scientific">Octopus bimaculoides</name>
    <name type="common">California two-spotted octopus</name>
    <dbReference type="NCBI Taxonomy" id="37653"/>
    <lineage>
        <taxon>Eukaryota</taxon>
        <taxon>Metazoa</taxon>
        <taxon>Spiralia</taxon>
        <taxon>Lophotrochozoa</taxon>
        <taxon>Mollusca</taxon>
        <taxon>Cephalopoda</taxon>
        <taxon>Coleoidea</taxon>
        <taxon>Octopodiformes</taxon>
        <taxon>Octopoda</taxon>
        <taxon>Incirrata</taxon>
        <taxon>Octopodidae</taxon>
        <taxon>Octopus</taxon>
    </lineage>
</organism>
<dbReference type="AlphaFoldDB" id="A0A0L8IAT0"/>
<gene>
    <name evidence="1" type="ORF">OCBIM_22024733mg</name>
</gene>